<keyword evidence="1" id="KW-0596">Phosphopantetheine</keyword>
<dbReference type="InterPro" id="IPR050091">
    <property type="entry name" value="PKS_NRPS_Biosynth_Enz"/>
</dbReference>
<dbReference type="Proteomes" id="UP000008316">
    <property type="component" value="Plasmid bgla_4p"/>
</dbReference>
<name>F2LT83_BURGS</name>
<dbReference type="SUPFAM" id="SSF52151">
    <property type="entry name" value="FabD/lysophospholipase-like"/>
    <property type="match status" value="1"/>
</dbReference>
<sequence>MCNSELRCATSGESLRTSEHASFYVADQAYLPSSSVTTRGTVFMFSGQGAQYFGMGQAVFERDPVFRRWMLELDAQASRRLGFSIVDLLYHGGHRKMDPFERLMMTHPAIFMVEYAMASALHGAGLRADAVLAASMGAFAAAAFAGYLGVELALELVIDQAEIVEQTCGAGGMLAVLADVELFHDAGLDRLSAFAGKNSAAHFIVAGPTQALAEVEAILRARQVTFQRLPVPFAFHSAWIDVAREPMLQRLSAPRAGTAEIRFICCAYQMRLDILPDDYFWNACRMPIEFQQTMTRLDADGPYRYIDVGPAGTLATLAKYALGPDTAFRMFPTMSPFGNDLERIEQIHLKSRPHSVSP</sequence>
<dbReference type="PANTHER" id="PTHR43775">
    <property type="entry name" value="FATTY ACID SYNTHASE"/>
    <property type="match status" value="1"/>
</dbReference>
<dbReference type="GO" id="GO:0005737">
    <property type="term" value="C:cytoplasm"/>
    <property type="evidence" value="ECO:0007669"/>
    <property type="project" value="TreeGrafter"/>
</dbReference>
<dbReference type="KEGG" id="bgd:bgla_4p2700"/>
<dbReference type="GO" id="GO:0006633">
    <property type="term" value="P:fatty acid biosynthetic process"/>
    <property type="evidence" value="ECO:0007669"/>
    <property type="project" value="TreeGrafter"/>
</dbReference>
<feature type="domain" description="Malonyl-CoA:ACP transacylase (MAT)" evidence="3">
    <location>
        <begin position="44"/>
        <end position="337"/>
    </location>
</feature>
<evidence type="ECO:0000256" key="1">
    <source>
        <dbReference type="ARBA" id="ARBA00022450"/>
    </source>
</evidence>
<evidence type="ECO:0000313" key="4">
    <source>
        <dbReference type="EMBL" id="AEA66029.1"/>
    </source>
</evidence>
<dbReference type="Gene3D" id="3.30.70.3290">
    <property type="match status" value="1"/>
</dbReference>
<organism evidence="4 5">
    <name type="scientific">Burkholderia gladioli (strain BSR3)</name>
    <dbReference type="NCBI Taxonomy" id="999541"/>
    <lineage>
        <taxon>Bacteria</taxon>
        <taxon>Pseudomonadati</taxon>
        <taxon>Pseudomonadota</taxon>
        <taxon>Betaproteobacteria</taxon>
        <taxon>Burkholderiales</taxon>
        <taxon>Burkholderiaceae</taxon>
        <taxon>Burkholderia</taxon>
    </lineage>
</organism>
<dbReference type="GO" id="GO:0071770">
    <property type="term" value="P:DIM/DIP cell wall layer assembly"/>
    <property type="evidence" value="ECO:0007669"/>
    <property type="project" value="TreeGrafter"/>
</dbReference>
<dbReference type="HOGENOM" id="CLU_030558_3_1_4"/>
<dbReference type="InterPro" id="IPR016036">
    <property type="entry name" value="Malonyl_transacylase_ACP-bd"/>
</dbReference>
<gene>
    <name evidence="4" type="ordered locus">bgla_4p2700</name>
</gene>
<dbReference type="AlphaFoldDB" id="F2LT83"/>
<dbReference type="InterPro" id="IPR016035">
    <property type="entry name" value="Acyl_Trfase/lysoPLipase"/>
</dbReference>
<proteinExistence type="predicted"/>
<dbReference type="Pfam" id="PF00698">
    <property type="entry name" value="Acyl_transf_1"/>
    <property type="match status" value="1"/>
</dbReference>
<keyword evidence="4" id="KW-0614">Plasmid</keyword>
<reference evidence="4 5" key="1">
    <citation type="journal article" date="2011" name="J. Bacteriol.">
        <title>Complete genome sequence of Burkholderia gladioli BSR3.</title>
        <authorList>
            <person name="Seo Y.S."/>
            <person name="Lim J."/>
            <person name="Choi B.S."/>
            <person name="Kim H."/>
            <person name="Goo E."/>
            <person name="Lee B."/>
            <person name="Lim J.S."/>
            <person name="Choi I.Y."/>
            <person name="Moon J.S."/>
            <person name="Kim J."/>
            <person name="Hwang I."/>
        </authorList>
    </citation>
    <scope>NUCLEOTIDE SEQUENCE [LARGE SCALE GENOMIC DNA]</scope>
    <source>
        <strain evidence="4 5">BSR3</strain>
        <plasmid evidence="4">bgla_4p</plasmid>
    </source>
</reference>
<keyword evidence="5" id="KW-1185">Reference proteome</keyword>
<dbReference type="GO" id="GO:0005886">
    <property type="term" value="C:plasma membrane"/>
    <property type="evidence" value="ECO:0007669"/>
    <property type="project" value="TreeGrafter"/>
</dbReference>
<evidence type="ECO:0000256" key="2">
    <source>
        <dbReference type="ARBA" id="ARBA00022553"/>
    </source>
</evidence>
<dbReference type="EMBL" id="CP002604">
    <property type="protein sequence ID" value="AEA66029.1"/>
    <property type="molecule type" value="Genomic_DNA"/>
</dbReference>
<dbReference type="GO" id="GO:0004312">
    <property type="term" value="F:fatty acid synthase activity"/>
    <property type="evidence" value="ECO:0007669"/>
    <property type="project" value="TreeGrafter"/>
</dbReference>
<dbReference type="PANTHER" id="PTHR43775:SF37">
    <property type="entry name" value="SI:DKEY-61P9.11"/>
    <property type="match status" value="1"/>
</dbReference>
<evidence type="ECO:0000313" key="5">
    <source>
        <dbReference type="Proteomes" id="UP000008316"/>
    </source>
</evidence>
<keyword evidence="2" id="KW-0597">Phosphoprotein</keyword>
<evidence type="ECO:0000259" key="3">
    <source>
        <dbReference type="SMART" id="SM00827"/>
    </source>
</evidence>
<dbReference type="SUPFAM" id="SSF55048">
    <property type="entry name" value="Probable ACP-binding domain of malonyl-CoA ACP transacylase"/>
    <property type="match status" value="1"/>
</dbReference>
<geneLocation type="plasmid" evidence="4 5">
    <name>bgla_4p</name>
</geneLocation>
<dbReference type="SMART" id="SM00827">
    <property type="entry name" value="PKS_AT"/>
    <property type="match status" value="1"/>
</dbReference>
<dbReference type="InterPro" id="IPR014043">
    <property type="entry name" value="Acyl_transferase_dom"/>
</dbReference>
<dbReference type="Gene3D" id="3.40.366.10">
    <property type="entry name" value="Malonyl-Coenzyme A Acyl Carrier Protein, domain 2"/>
    <property type="match status" value="1"/>
</dbReference>
<accession>F2LT83</accession>
<protein>
    <submittedName>
        <fullName evidence="4">BatH</fullName>
    </submittedName>
</protein>
<dbReference type="InterPro" id="IPR001227">
    <property type="entry name" value="Ac_transferase_dom_sf"/>
</dbReference>